<dbReference type="InterPro" id="IPR041267">
    <property type="entry name" value="NLRP_HD2"/>
</dbReference>
<organism evidence="9 10">
    <name type="scientific">Periophthalmus magnuspinnatus</name>
    <dbReference type="NCBI Taxonomy" id="409849"/>
    <lineage>
        <taxon>Eukaryota</taxon>
        <taxon>Metazoa</taxon>
        <taxon>Chordata</taxon>
        <taxon>Craniata</taxon>
        <taxon>Vertebrata</taxon>
        <taxon>Euteleostomi</taxon>
        <taxon>Actinopterygii</taxon>
        <taxon>Neopterygii</taxon>
        <taxon>Teleostei</taxon>
        <taxon>Neoteleostei</taxon>
        <taxon>Acanthomorphata</taxon>
        <taxon>Gobiaria</taxon>
        <taxon>Gobiiformes</taxon>
        <taxon>Gobioidei</taxon>
        <taxon>Gobiidae</taxon>
        <taxon>Oxudercinae</taxon>
        <taxon>Periophthalmus</taxon>
    </lineage>
</organism>
<sequence>MCQIPVFCWITATVLDHMLRRCQSGPLPQTLTDMYTHFLLVQTQRKRKYRSESAALEVNKRDCEVLLKLGKLAFDHLHNGNLIFYQEDLQQVGLDLTEASVYSGLCTEILIEENIIFQKSVYCFVHLSVQEFLAAVYMLRCFNHKKTEEISSFLRDWEENMPLDVFLQKSIEKSFENESGRLDLFVRFLHGLLLESNQRLLRVLLGQIQTDSQMIQKITQNLRERNAGGISAPGSITVFYCLTEMNDQTIHQRILHLLKTEFESDLSEFHCMTLAVKLQMPQEVLQELDIKRFRRMPDGKLKLVPPDTCREATVDHCIFSPSFRKYYVKFQYNVYFDRILWNGLSREHAAVIASALKSLSQLKRLDLWLRDHGAVEAFCEGLRDPHCRLETLRSDTKHSLWAFEVKYVKGQIFLHHSRLSELSCHCLASALKSHPAHLRKLDLSWNEELQEPGLQQICTYLQSPDCHLHILRLENCRLGEGSCLALSSALVLNPHHLRELDVTENQLSDAGVEHFCKVLKMPHLSLEHLRSENCSSGVRFLIVGLSVLSGFSFVCHYLRKYGICIMVRSHRGNRRLLDNCGLSEVSCSSLATALSLNPKSKLKKLDLSVNEVKDSGVERLCEYLRWPHCHLEAIEFRGCGVTGIGCSSLDSALKSTPLSPLTKLDLCENSLTQNDVEKLTELQHNPQYRLEQLESVFT</sequence>
<dbReference type="SMART" id="SM00368">
    <property type="entry name" value="LRR_RI"/>
    <property type="match status" value="6"/>
</dbReference>
<keyword evidence="10" id="KW-1185">Reference proteome</keyword>
<dbReference type="SUPFAM" id="SSF52047">
    <property type="entry name" value="RNI-like"/>
    <property type="match status" value="1"/>
</dbReference>
<keyword evidence="4" id="KW-0677">Repeat</keyword>
<dbReference type="Pfam" id="PF17776">
    <property type="entry name" value="NLRC4_HD2"/>
    <property type="match status" value="1"/>
</dbReference>
<evidence type="ECO:0000256" key="6">
    <source>
        <dbReference type="ARBA" id="ARBA00022840"/>
    </source>
</evidence>
<evidence type="ECO:0000256" key="1">
    <source>
        <dbReference type="ARBA" id="ARBA00004496"/>
    </source>
</evidence>
<dbReference type="PANTHER" id="PTHR24106">
    <property type="entry name" value="NACHT, LRR AND CARD DOMAINS-CONTAINING"/>
    <property type="match status" value="1"/>
</dbReference>
<protein>
    <recommendedName>
        <fullName evidence="11">NACHT LRR and PYD domain-containing protein</fullName>
    </recommendedName>
</protein>
<dbReference type="GO" id="GO:0005524">
    <property type="term" value="F:ATP binding"/>
    <property type="evidence" value="ECO:0007669"/>
    <property type="project" value="UniProtKB-KW"/>
</dbReference>
<evidence type="ECO:0000256" key="4">
    <source>
        <dbReference type="ARBA" id="ARBA00022737"/>
    </source>
</evidence>
<evidence type="ECO:0000256" key="2">
    <source>
        <dbReference type="ARBA" id="ARBA00022490"/>
    </source>
</evidence>
<name>A0A3B4A737_9GOBI</name>
<dbReference type="GO" id="GO:0005737">
    <property type="term" value="C:cytoplasm"/>
    <property type="evidence" value="ECO:0007669"/>
    <property type="project" value="UniProtKB-SubCell"/>
</dbReference>
<evidence type="ECO:0000259" key="7">
    <source>
        <dbReference type="Pfam" id="PF17776"/>
    </source>
</evidence>
<proteinExistence type="predicted"/>
<evidence type="ECO:0000256" key="5">
    <source>
        <dbReference type="ARBA" id="ARBA00022741"/>
    </source>
</evidence>
<keyword evidence="3" id="KW-0433">Leucine-rich repeat</keyword>
<accession>A0A3B4A737</accession>
<evidence type="ECO:0000313" key="10">
    <source>
        <dbReference type="Proteomes" id="UP000261520"/>
    </source>
</evidence>
<evidence type="ECO:0000259" key="8">
    <source>
        <dbReference type="Pfam" id="PF17779"/>
    </source>
</evidence>
<feature type="domain" description="NOD1/2 winged helix" evidence="8">
    <location>
        <begin position="65"/>
        <end position="124"/>
    </location>
</feature>
<keyword evidence="2" id="KW-0963">Cytoplasm</keyword>
<keyword evidence="5" id="KW-0547">Nucleotide-binding</keyword>
<dbReference type="AlphaFoldDB" id="A0A3B4A737"/>
<dbReference type="Pfam" id="PF17779">
    <property type="entry name" value="WHD_NOD2"/>
    <property type="match status" value="1"/>
</dbReference>
<keyword evidence="6" id="KW-0067">ATP-binding</keyword>
<dbReference type="STRING" id="409849.ENSPMGP00000012862"/>
<reference evidence="9" key="2">
    <citation type="submission" date="2025-09" db="UniProtKB">
        <authorList>
            <consortium name="Ensembl"/>
        </authorList>
    </citation>
    <scope>IDENTIFICATION</scope>
</reference>
<evidence type="ECO:0008006" key="11">
    <source>
        <dbReference type="Google" id="ProtNLM"/>
    </source>
</evidence>
<evidence type="ECO:0000313" key="9">
    <source>
        <dbReference type="Ensembl" id="ENSPMGP00000012862.1"/>
    </source>
</evidence>
<dbReference type="Ensembl" id="ENSPMGT00000013727.1">
    <property type="protein sequence ID" value="ENSPMGP00000012862.1"/>
    <property type="gene ID" value="ENSPMGG00000010599.1"/>
</dbReference>
<dbReference type="InterPro" id="IPR001611">
    <property type="entry name" value="Leu-rich_rpt"/>
</dbReference>
<dbReference type="InterPro" id="IPR032675">
    <property type="entry name" value="LRR_dom_sf"/>
</dbReference>
<dbReference type="Proteomes" id="UP000261520">
    <property type="component" value="Unplaced"/>
</dbReference>
<comment type="subcellular location">
    <subcellularLocation>
        <location evidence="1">Cytoplasm</location>
    </subcellularLocation>
</comment>
<dbReference type="InterPro" id="IPR051261">
    <property type="entry name" value="NLR"/>
</dbReference>
<dbReference type="Gene3D" id="3.80.10.10">
    <property type="entry name" value="Ribonuclease Inhibitor"/>
    <property type="match status" value="3"/>
</dbReference>
<dbReference type="Pfam" id="PF13516">
    <property type="entry name" value="LRR_6"/>
    <property type="match status" value="3"/>
</dbReference>
<feature type="domain" description="NACHT LRR and PYD" evidence="7">
    <location>
        <begin position="126"/>
        <end position="251"/>
    </location>
</feature>
<dbReference type="InterPro" id="IPR041075">
    <property type="entry name" value="NOD1/2_WH"/>
</dbReference>
<reference evidence="9" key="1">
    <citation type="submission" date="2025-08" db="UniProtKB">
        <authorList>
            <consortium name="Ensembl"/>
        </authorList>
    </citation>
    <scope>IDENTIFICATION</scope>
</reference>
<evidence type="ECO:0000256" key="3">
    <source>
        <dbReference type="ARBA" id="ARBA00022614"/>
    </source>
</evidence>